<evidence type="ECO:0000313" key="4">
    <source>
        <dbReference type="Proteomes" id="UP000070186"/>
    </source>
</evidence>
<dbReference type="GO" id="GO:0008237">
    <property type="term" value="F:metallopeptidase activity"/>
    <property type="evidence" value="ECO:0007669"/>
    <property type="project" value="InterPro"/>
</dbReference>
<organism evidence="3 4">
    <name type="scientific">Dechloromonas denitrificans</name>
    <dbReference type="NCBI Taxonomy" id="281362"/>
    <lineage>
        <taxon>Bacteria</taxon>
        <taxon>Pseudomonadati</taxon>
        <taxon>Pseudomonadota</taxon>
        <taxon>Betaproteobacteria</taxon>
        <taxon>Rhodocyclales</taxon>
        <taxon>Azonexaceae</taxon>
        <taxon>Dechloromonas</taxon>
    </lineage>
</organism>
<feature type="compositionally biased region" description="Basic and acidic residues" evidence="1">
    <location>
        <begin position="940"/>
        <end position="956"/>
    </location>
</feature>
<name>A0A133XIL0_9RHOO</name>
<evidence type="ECO:0000256" key="1">
    <source>
        <dbReference type="SAM" id="MobiDB-lite"/>
    </source>
</evidence>
<evidence type="ECO:0000259" key="2">
    <source>
        <dbReference type="Pfam" id="PF18857"/>
    </source>
</evidence>
<dbReference type="EMBL" id="LODL01000019">
    <property type="protein sequence ID" value="KXB30779.1"/>
    <property type="molecule type" value="Genomic_DNA"/>
</dbReference>
<dbReference type="InterPro" id="IPR040561">
    <property type="entry name" value="LPD38"/>
</dbReference>
<accession>A0A133XIL0</accession>
<reference evidence="3 4" key="1">
    <citation type="submission" date="2015-12" db="EMBL/GenBank/DDBJ databases">
        <title>Nitrous oxide reduction kinetics distinguish bacteria harboring typical versus atypical NosZ.</title>
        <authorList>
            <person name="Yoon S."/>
            <person name="Nissen S."/>
            <person name="Park D."/>
            <person name="Sanford R.A."/>
            <person name="Loeffler F.E."/>
        </authorList>
    </citation>
    <scope>NUCLEOTIDE SEQUENCE [LARGE SCALE GENOMIC DNA]</scope>
    <source>
        <strain evidence="3 4">ATCC BAA-841</strain>
    </source>
</reference>
<feature type="domain" description="Large polyvalent protein associated" evidence="2">
    <location>
        <begin position="732"/>
        <end position="907"/>
    </location>
</feature>
<dbReference type="SUPFAM" id="SSF55486">
    <property type="entry name" value="Metalloproteases ('zincins'), catalytic domain"/>
    <property type="match status" value="1"/>
</dbReference>
<proteinExistence type="predicted"/>
<dbReference type="STRING" id="281362.AT959_08600"/>
<evidence type="ECO:0000313" key="3">
    <source>
        <dbReference type="EMBL" id="KXB30779.1"/>
    </source>
</evidence>
<dbReference type="Gene3D" id="3.40.390.10">
    <property type="entry name" value="Collagenase (Catalytic Domain)"/>
    <property type="match status" value="1"/>
</dbReference>
<keyword evidence="4" id="KW-1185">Reference proteome</keyword>
<comment type="caution">
    <text evidence="3">The sequence shown here is derived from an EMBL/GenBank/DDBJ whole genome shotgun (WGS) entry which is preliminary data.</text>
</comment>
<feature type="region of interest" description="Disordered" evidence="1">
    <location>
        <begin position="940"/>
        <end position="969"/>
    </location>
</feature>
<gene>
    <name evidence="3" type="ORF">AT959_08600</name>
</gene>
<dbReference type="InterPro" id="IPR024079">
    <property type="entry name" value="MetalloPept_cat_dom_sf"/>
</dbReference>
<protein>
    <recommendedName>
        <fullName evidence="2">Large polyvalent protein associated domain-containing protein</fullName>
    </recommendedName>
</protein>
<dbReference type="AlphaFoldDB" id="A0A133XIL0"/>
<sequence>MAGKVQNSWAPGANYAPLIDDAKSPAGAASVADLPDPIRRENIIKDFTKALDSTIYEGRVKGKNRLGFFRPGVEEVRIKRFNDIEVASHEMAHLIDHRVPELSKVMKADKALRDELRSVSYDRNNIAEGFAEGVRLWMTQPETLQARAPKVAAFLDDFAATHAYGPALRKAQADMTGWFGQDALNRARSKIGQEKPLAEFFDRAFDKLRQSTVDDLHGIYQMERDMSGGKIAASGAYETARLSRASASIADGAIRFGYPVKKADRSFTYAGKGLEEILRPVAGSLDDVLLYFVGRSARELMQQGREHLFTKAEIKGMLDLRTPERDAAFKEYQAWNKGILDFAEAQGVLNPETRKQWKRTEYLPFHRVQQPGSLKGKPGDWAGVKALTGGTDNIRDVLGNMIGNAAQLVDVAVKNEARLKVAELASRPGGAKFMVKVDAESRPVKVSGNQVMDEMLKRYGIAIDGQPPAFFEFFLSGQPPAGGNVVAVLKGGKPVWYEVGDPILYRALSSLDRAPMHWLTQWLGMPKRIGQATITLTPDFMVANIARDTIMGAVMSRSGFRPVIDSLQGMRLRLKNDPLYKEYIANGGGLSSLYLDEHHLRTKLEKFYSKQGIDYRTVLDTPDKLLSAVETMADAFEMSTRLGEYKRAIDAGEHPRHAAFQGREVSTDFAMKGDSKALGFMYDTVMFLRPAVVSMDRLYRGVAHDPNRVAIGLKTGMIALSSVGLYLLNREDPRYADLPDWDRDTHWHFFVGDQHFRYPKIWEIGAVASSAERTVERLMESDPAGLGKDFARIIGHTFSLNLMPQIIAPIYEQGANRNSFTKAPIETPGMENVQPFMRAKPNTSETMRALGMASRNMPESLQVNPVRTEALLRGYLNTWAAYGLMMTDKAFFSDAGPTMRTDELPVVRRFYAQEPAKHTKFETKFYDMLGEAKRLQGTMRELDRQGRPEIADEKESSPLAGEAKPLERAQQNIKVVNAEMMKTHRDKVLSPGEKRQRIDELIAEKNRLLKATVLDAEAAQRSRR</sequence>
<dbReference type="Proteomes" id="UP000070186">
    <property type="component" value="Unassembled WGS sequence"/>
</dbReference>
<dbReference type="Pfam" id="PF18857">
    <property type="entry name" value="LPD38"/>
    <property type="match status" value="1"/>
</dbReference>